<dbReference type="RefSeq" id="XP_001588408.1">
    <property type="nucleotide sequence ID" value="XM_001588358.1"/>
</dbReference>
<dbReference type="AlphaFoldDB" id="A7EZT8"/>
<name>A7EZT8_SCLS1</name>
<dbReference type="Proteomes" id="UP000001312">
    <property type="component" value="Unassembled WGS sequence"/>
</dbReference>
<organism evidence="1 2">
    <name type="scientific">Sclerotinia sclerotiorum (strain ATCC 18683 / 1980 / Ss-1)</name>
    <name type="common">White mold</name>
    <name type="synonym">Whetzelinia sclerotiorum</name>
    <dbReference type="NCBI Taxonomy" id="665079"/>
    <lineage>
        <taxon>Eukaryota</taxon>
        <taxon>Fungi</taxon>
        <taxon>Dikarya</taxon>
        <taxon>Ascomycota</taxon>
        <taxon>Pezizomycotina</taxon>
        <taxon>Leotiomycetes</taxon>
        <taxon>Helotiales</taxon>
        <taxon>Sclerotiniaceae</taxon>
        <taxon>Sclerotinia</taxon>
    </lineage>
</organism>
<proteinExistence type="predicted"/>
<keyword evidence="2" id="KW-1185">Reference proteome</keyword>
<gene>
    <name evidence="1" type="ORF">SS1G_10855</name>
</gene>
<dbReference type="InParanoid" id="A7EZT8"/>
<reference evidence="2" key="1">
    <citation type="journal article" date="2011" name="PLoS Genet.">
        <title>Genomic analysis of the necrotrophic fungal pathogens Sclerotinia sclerotiorum and Botrytis cinerea.</title>
        <authorList>
            <person name="Amselem J."/>
            <person name="Cuomo C.A."/>
            <person name="van Kan J.A."/>
            <person name="Viaud M."/>
            <person name="Benito E.P."/>
            <person name="Couloux A."/>
            <person name="Coutinho P.M."/>
            <person name="de Vries R.P."/>
            <person name="Dyer P.S."/>
            <person name="Fillinger S."/>
            <person name="Fournier E."/>
            <person name="Gout L."/>
            <person name="Hahn M."/>
            <person name="Kohn L."/>
            <person name="Lapalu N."/>
            <person name="Plummer K.M."/>
            <person name="Pradier J.M."/>
            <person name="Quevillon E."/>
            <person name="Sharon A."/>
            <person name="Simon A."/>
            <person name="ten Have A."/>
            <person name="Tudzynski B."/>
            <person name="Tudzynski P."/>
            <person name="Wincker P."/>
            <person name="Andrew M."/>
            <person name="Anthouard V."/>
            <person name="Beever R.E."/>
            <person name="Beffa R."/>
            <person name="Benoit I."/>
            <person name="Bouzid O."/>
            <person name="Brault B."/>
            <person name="Chen Z."/>
            <person name="Choquer M."/>
            <person name="Collemare J."/>
            <person name="Cotton P."/>
            <person name="Danchin E.G."/>
            <person name="Da Silva C."/>
            <person name="Gautier A."/>
            <person name="Giraud C."/>
            <person name="Giraud T."/>
            <person name="Gonzalez C."/>
            <person name="Grossetete S."/>
            <person name="Guldener U."/>
            <person name="Henrissat B."/>
            <person name="Howlett B.J."/>
            <person name="Kodira C."/>
            <person name="Kretschmer M."/>
            <person name="Lappartient A."/>
            <person name="Leroch M."/>
            <person name="Levis C."/>
            <person name="Mauceli E."/>
            <person name="Neuveglise C."/>
            <person name="Oeser B."/>
            <person name="Pearson M."/>
            <person name="Poulain J."/>
            <person name="Poussereau N."/>
            <person name="Quesneville H."/>
            <person name="Rascle C."/>
            <person name="Schumacher J."/>
            <person name="Segurens B."/>
            <person name="Sexton A."/>
            <person name="Silva E."/>
            <person name="Sirven C."/>
            <person name="Soanes D.M."/>
            <person name="Talbot N.J."/>
            <person name="Templeton M."/>
            <person name="Yandava C."/>
            <person name="Yarden O."/>
            <person name="Zeng Q."/>
            <person name="Rollins J.A."/>
            <person name="Lebrun M.H."/>
            <person name="Dickman M."/>
        </authorList>
    </citation>
    <scope>NUCLEOTIDE SEQUENCE [LARGE SCALE GENOMIC DNA]</scope>
    <source>
        <strain evidence="2">ATCC 18683 / 1980 / Ss-1</strain>
    </source>
</reference>
<protein>
    <submittedName>
        <fullName evidence="1">Uncharacterized protein</fullName>
    </submittedName>
</protein>
<sequence>MDPAYSGIRIVGPYESKVHKLSGSKRSNGGRSLNVGSIWVYRGIKPQVSLNSLYIG</sequence>
<dbReference type="GeneID" id="5484490"/>
<accession>A7EZT8</accession>
<evidence type="ECO:0000313" key="2">
    <source>
        <dbReference type="Proteomes" id="UP000001312"/>
    </source>
</evidence>
<evidence type="ECO:0000313" key="1">
    <source>
        <dbReference type="EMBL" id="EDN94980.1"/>
    </source>
</evidence>
<dbReference type="EMBL" id="CH476636">
    <property type="protein sequence ID" value="EDN94980.1"/>
    <property type="molecule type" value="Genomic_DNA"/>
</dbReference>
<dbReference type="KEGG" id="ssl:SS1G_10855"/>